<sequence>MHALVVIHLKDEFPETYVQTWYTKQTQLQINSNFIGPVRGPKQWVSLSNMLPILSLTLRKPPGRPTKVRRKEPNEPQTLRRADMRCSKCKRIGHNMRSCKREVGQNIPVKRHKVGVHNQVVAPTQQQATPNQ</sequence>
<dbReference type="GO" id="GO:0003676">
    <property type="term" value="F:nucleic acid binding"/>
    <property type="evidence" value="ECO:0007669"/>
    <property type="project" value="InterPro"/>
</dbReference>
<dbReference type="SUPFAM" id="SSF57756">
    <property type="entry name" value="Retrovirus zinc finger-like domains"/>
    <property type="match status" value="1"/>
</dbReference>
<dbReference type="InterPro" id="IPR036875">
    <property type="entry name" value="Znf_CCHC_sf"/>
</dbReference>
<name>A0A7J8TN33_9ROSI</name>
<evidence type="ECO:0008006" key="4">
    <source>
        <dbReference type="Google" id="ProtNLM"/>
    </source>
</evidence>
<evidence type="ECO:0000313" key="2">
    <source>
        <dbReference type="EMBL" id="MBA0639638.1"/>
    </source>
</evidence>
<feature type="region of interest" description="Disordered" evidence="1">
    <location>
        <begin position="58"/>
        <end position="79"/>
    </location>
</feature>
<evidence type="ECO:0000313" key="3">
    <source>
        <dbReference type="Proteomes" id="UP000593573"/>
    </source>
</evidence>
<accession>A0A7J8TN33</accession>
<dbReference type="OrthoDB" id="1937322at2759"/>
<comment type="caution">
    <text evidence="2">The sequence shown here is derived from an EMBL/GenBank/DDBJ whole genome shotgun (WGS) entry which is preliminary data.</text>
</comment>
<dbReference type="AlphaFoldDB" id="A0A7J8TN33"/>
<reference evidence="2 3" key="1">
    <citation type="journal article" date="2019" name="Genome Biol. Evol.">
        <title>Insights into the evolution of the New World diploid cottons (Gossypium, subgenus Houzingenia) based on genome sequencing.</title>
        <authorList>
            <person name="Grover C.E."/>
            <person name="Arick M.A. 2nd"/>
            <person name="Thrash A."/>
            <person name="Conover J.L."/>
            <person name="Sanders W.S."/>
            <person name="Peterson D.G."/>
            <person name="Frelichowski J.E."/>
            <person name="Scheffler J.A."/>
            <person name="Scheffler B.E."/>
            <person name="Wendel J.F."/>
        </authorList>
    </citation>
    <scope>NUCLEOTIDE SEQUENCE [LARGE SCALE GENOMIC DNA]</scope>
    <source>
        <strain evidence="2">57</strain>
        <tissue evidence="2">Leaf</tissue>
    </source>
</reference>
<gene>
    <name evidence="2" type="ORF">Goklo_022664</name>
</gene>
<dbReference type="GO" id="GO:0008270">
    <property type="term" value="F:zinc ion binding"/>
    <property type="evidence" value="ECO:0007669"/>
    <property type="project" value="InterPro"/>
</dbReference>
<organism evidence="2 3">
    <name type="scientific">Gossypium klotzschianum</name>
    <dbReference type="NCBI Taxonomy" id="34286"/>
    <lineage>
        <taxon>Eukaryota</taxon>
        <taxon>Viridiplantae</taxon>
        <taxon>Streptophyta</taxon>
        <taxon>Embryophyta</taxon>
        <taxon>Tracheophyta</taxon>
        <taxon>Spermatophyta</taxon>
        <taxon>Magnoliopsida</taxon>
        <taxon>eudicotyledons</taxon>
        <taxon>Gunneridae</taxon>
        <taxon>Pentapetalae</taxon>
        <taxon>rosids</taxon>
        <taxon>malvids</taxon>
        <taxon>Malvales</taxon>
        <taxon>Malvaceae</taxon>
        <taxon>Malvoideae</taxon>
        <taxon>Gossypium</taxon>
    </lineage>
</organism>
<protein>
    <recommendedName>
        <fullName evidence="4">CCHC-type domain-containing protein</fullName>
    </recommendedName>
</protein>
<dbReference type="Proteomes" id="UP000593573">
    <property type="component" value="Unassembled WGS sequence"/>
</dbReference>
<evidence type="ECO:0000256" key="1">
    <source>
        <dbReference type="SAM" id="MobiDB-lite"/>
    </source>
</evidence>
<dbReference type="EMBL" id="JABFAB010000001">
    <property type="protein sequence ID" value="MBA0639638.1"/>
    <property type="molecule type" value="Genomic_DNA"/>
</dbReference>
<keyword evidence="3" id="KW-1185">Reference proteome</keyword>
<proteinExistence type="predicted"/>